<feature type="non-terminal residue" evidence="2">
    <location>
        <position position="113"/>
    </location>
</feature>
<evidence type="ECO:0000256" key="1">
    <source>
        <dbReference type="SAM" id="MobiDB-lite"/>
    </source>
</evidence>
<dbReference type="EMBL" id="GDHC01008331">
    <property type="protein sequence ID" value="JAQ10298.1"/>
    <property type="molecule type" value="Transcribed_RNA"/>
</dbReference>
<sequence>QQQQQQQNEIANSTAATHQHQLFTYKMASTFQHPATTMANVSSPSSIGATGMRGYDYRLGGNPAMSGPPPASQWWYPSAMDNSMQNSLSQNNMQNMSPVQTPPPVTQPQVQSA</sequence>
<feature type="region of interest" description="Disordered" evidence="1">
    <location>
        <begin position="76"/>
        <end position="113"/>
    </location>
</feature>
<feature type="compositionally biased region" description="Low complexity" evidence="1">
    <location>
        <begin position="82"/>
        <end position="99"/>
    </location>
</feature>
<feature type="non-terminal residue" evidence="2">
    <location>
        <position position="1"/>
    </location>
</feature>
<proteinExistence type="predicted"/>
<gene>
    <name evidence="2" type="primary">Dsp1_3</name>
    <name evidence="2" type="ORF">g.828</name>
</gene>
<reference evidence="2" key="1">
    <citation type="journal article" date="2016" name="Gigascience">
        <title>De novo construction of an expanded transcriptome assembly for the western tarnished plant bug, Lygus hesperus.</title>
        <authorList>
            <person name="Tassone E.E."/>
            <person name="Geib S.M."/>
            <person name="Hall B."/>
            <person name="Fabrick J.A."/>
            <person name="Brent C.S."/>
            <person name="Hull J.J."/>
        </authorList>
    </citation>
    <scope>NUCLEOTIDE SEQUENCE</scope>
</reference>
<accession>A0A146LR56</accession>
<dbReference type="AlphaFoldDB" id="A0A146LR56"/>
<protein>
    <submittedName>
        <fullName evidence="2">High mobility group protein DSP1</fullName>
    </submittedName>
</protein>
<organism evidence="2">
    <name type="scientific">Lygus hesperus</name>
    <name type="common">Western plant bug</name>
    <dbReference type="NCBI Taxonomy" id="30085"/>
    <lineage>
        <taxon>Eukaryota</taxon>
        <taxon>Metazoa</taxon>
        <taxon>Ecdysozoa</taxon>
        <taxon>Arthropoda</taxon>
        <taxon>Hexapoda</taxon>
        <taxon>Insecta</taxon>
        <taxon>Pterygota</taxon>
        <taxon>Neoptera</taxon>
        <taxon>Paraneoptera</taxon>
        <taxon>Hemiptera</taxon>
        <taxon>Heteroptera</taxon>
        <taxon>Panheteroptera</taxon>
        <taxon>Cimicomorpha</taxon>
        <taxon>Miridae</taxon>
        <taxon>Mirini</taxon>
        <taxon>Lygus</taxon>
    </lineage>
</organism>
<name>A0A146LR56_LYGHE</name>
<evidence type="ECO:0000313" key="2">
    <source>
        <dbReference type="EMBL" id="JAQ10298.1"/>
    </source>
</evidence>